<evidence type="ECO:0000256" key="2">
    <source>
        <dbReference type="ARBA" id="ARBA00009592"/>
    </source>
</evidence>
<dbReference type="InterPro" id="IPR001611">
    <property type="entry name" value="Leu-rich_rpt"/>
</dbReference>
<comment type="similarity">
    <text evidence="2">Belongs to the RLP family.</text>
</comment>
<dbReference type="GO" id="GO:0009742">
    <property type="term" value="P:brassinosteroid mediated signaling pathway"/>
    <property type="evidence" value="ECO:0007669"/>
    <property type="project" value="UniProtKB-KW"/>
</dbReference>
<dbReference type="GO" id="GO:0016020">
    <property type="term" value="C:membrane"/>
    <property type="evidence" value="ECO:0007669"/>
    <property type="project" value="UniProtKB-SubCell"/>
</dbReference>
<evidence type="ECO:0000256" key="6">
    <source>
        <dbReference type="ARBA" id="ARBA00022737"/>
    </source>
</evidence>
<proteinExistence type="inferred from homology"/>
<dbReference type="PANTHER" id="PTHR48062">
    <property type="entry name" value="RECEPTOR-LIKE PROTEIN 14"/>
    <property type="match status" value="1"/>
</dbReference>
<dbReference type="Gene3D" id="3.80.10.10">
    <property type="entry name" value="Ribonuclease Inhibitor"/>
    <property type="match status" value="1"/>
</dbReference>
<dbReference type="InterPro" id="IPR051502">
    <property type="entry name" value="RLP_Defense_Trigger"/>
</dbReference>
<accession>A0A9R1PCX7</accession>
<evidence type="ECO:0000256" key="5">
    <source>
        <dbReference type="ARBA" id="ARBA00022692"/>
    </source>
</evidence>
<evidence type="ECO:0000256" key="8">
    <source>
        <dbReference type="ARBA" id="ARBA00023136"/>
    </source>
</evidence>
<evidence type="ECO:0000256" key="1">
    <source>
        <dbReference type="ARBA" id="ARBA00004167"/>
    </source>
</evidence>
<dbReference type="Gramene" id="TRITD2Bv1G017960.1">
    <property type="protein sequence ID" value="TRITD2Bv1G017960.1"/>
    <property type="gene ID" value="TRITD2Bv1G017960"/>
</dbReference>
<feature type="transmembrane region" description="Helical" evidence="10">
    <location>
        <begin position="135"/>
        <end position="160"/>
    </location>
</feature>
<keyword evidence="5 10" id="KW-0812">Transmembrane</keyword>
<evidence type="ECO:0000256" key="7">
    <source>
        <dbReference type="ARBA" id="ARBA00022989"/>
    </source>
</evidence>
<dbReference type="EMBL" id="LT934114">
    <property type="protein sequence ID" value="VAH41076.1"/>
    <property type="molecule type" value="Genomic_DNA"/>
</dbReference>
<dbReference type="OMA" id="AISKCAG"/>
<evidence type="ECO:0000313" key="11">
    <source>
        <dbReference type="EMBL" id="VAH41076.1"/>
    </source>
</evidence>
<evidence type="ECO:0000313" key="12">
    <source>
        <dbReference type="Proteomes" id="UP000324705"/>
    </source>
</evidence>
<dbReference type="InterPro" id="IPR032675">
    <property type="entry name" value="LRR_dom_sf"/>
</dbReference>
<name>A0A9R1PCX7_TRITD</name>
<evidence type="ECO:0000256" key="4">
    <source>
        <dbReference type="ARBA" id="ARBA00022626"/>
    </source>
</evidence>
<keyword evidence="12" id="KW-1185">Reference proteome</keyword>
<comment type="subcellular location">
    <subcellularLocation>
        <location evidence="1">Membrane</location>
        <topology evidence="1">Single-pass membrane protein</topology>
    </subcellularLocation>
</comment>
<keyword evidence="7 10" id="KW-1133">Transmembrane helix</keyword>
<keyword evidence="6" id="KW-0677">Repeat</keyword>
<keyword evidence="3" id="KW-0433">Leucine-rich repeat</keyword>
<dbReference type="FunFam" id="3.80.10.10:FF:000111">
    <property type="entry name" value="LRR receptor-like serine/threonine-protein kinase ERECTA"/>
    <property type="match status" value="1"/>
</dbReference>
<evidence type="ECO:0000256" key="10">
    <source>
        <dbReference type="SAM" id="Phobius"/>
    </source>
</evidence>
<dbReference type="PANTHER" id="PTHR48062:SF72">
    <property type="entry name" value="GENOME ASSEMBLY, CHROMOSOME: II"/>
    <property type="match status" value="1"/>
</dbReference>
<evidence type="ECO:0000256" key="9">
    <source>
        <dbReference type="ARBA" id="ARBA00023180"/>
    </source>
</evidence>
<evidence type="ECO:0000256" key="3">
    <source>
        <dbReference type="ARBA" id="ARBA00022614"/>
    </source>
</evidence>
<reference evidence="11 12" key="1">
    <citation type="submission" date="2017-09" db="EMBL/GenBank/DDBJ databases">
        <authorList>
            <consortium name="International Durum Wheat Genome Sequencing Consortium (IDWGSC)"/>
            <person name="Milanesi L."/>
        </authorList>
    </citation>
    <scope>NUCLEOTIDE SEQUENCE [LARGE SCALE GENOMIC DNA]</scope>
    <source>
        <strain evidence="12">cv. Svevo</strain>
    </source>
</reference>
<keyword evidence="8 10" id="KW-0472">Membrane</keyword>
<dbReference type="Proteomes" id="UP000324705">
    <property type="component" value="Chromosome 2B"/>
</dbReference>
<dbReference type="AlphaFoldDB" id="A0A9R1PCX7"/>
<organism evidence="11 12">
    <name type="scientific">Triticum turgidum subsp. durum</name>
    <name type="common">Durum wheat</name>
    <name type="synonym">Triticum durum</name>
    <dbReference type="NCBI Taxonomy" id="4567"/>
    <lineage>
        <taxon>Eukaryota</taxon>
        <taxon>Viridiplantae</taxon>
        <taxon>Streptophyta</taxon>
        <taxon>Embryophyta</taxon>
        <taxon>Tracheophyta</taxon>
        <taxon>Spermatophyta</taxon>
        <taxon>Magnoliopsida</taxon>
        <taxon>Liliopsida</taxon>
        <taxon>Poales</taxon>
        <taxon>Poaceae</taxon>
        <taxon>BOP clade</taxon>
        <taxon>Pooideae</taxon>
        <taxon>Triticodae</taxon>
        <taxon>Triticeae</taxon>
        <taxon>Triticinae</taxon>
        <taxon>Triticum</taxon>
    </lineage>
</organism>
<dbReference type="Pfam" id="PF13855">
    <property type="entry name" value="LRR_8"/>
    <property type="match status" value="1"/>
</dbReference>
<gene>
    <name evidence="11" type="ORF">TRITD_2Bv1G017960</name>
</gene>
<keyword evidence="4" id="KW-1070">Brassinosteroid signaling pathway</keyword>
<protein>
    <submittedName>
        <fullName evidence="11">Uncharacterized protein</fullName>
    </submittedName>
</protein>
<sequence>MSMSGIDLSANMLSGEIPIEMGNLSHIKSLNLSNNFFTGSIPATFANLSEIESLDLSENRLSGSVPWQLTRLSSLAVFSVAYNNLSGCLPASGQFSTFDMDNYKGNNNLRSCTSTSGPMAPNGVAGSVADDSDPILYVVSAVSFVMAFWATAAFVFCHALGRRVVLKL</sequence>
<dbReference type="SUPFAM" id="SSF52058">
    <property type="entry name" value="L domain-like"/>
    <property type="match status" value="1"/>
</dbReference>
<keyword evidence="9" id="KW-0325">Glycoprotein</keyword>